<evidence type="ECO:0000313" key="3">
    <source>
        <dbReference type="Proteomes" id="UP000515728"/>
    </source>
</evidence>
<organism evidence="2 3">
    <name type="scientific">Pseudonocardia petroleophila</name>
    <dbReference type="NCBI Taxonomy" id="37331"/>
    <lineage>
        <taxon>Bacteria</taxon>
        <taxon>Bacillati</taxon>
        <taxon>Actinomycetota</taxon>
        <taxon>Actinomycetes</taxon>
        <taxon>Pseudonocardiales</taxon>
        <taxon>Pseudonocardiaceae</taxon>
        <taxon>Pseudonocardia</taxon>
    </lineage>
</organism>
<dbReference type="AlphaFoldDB" id="A0A7G7MQ82"/>
<sequence length="54" mass="5158">MNRLLGALRGAANPGHRGGARPAGGAPAAGGRSGGGLAGLVTSLLGNRGRRRGL</sequence>
<dbReference type="RefSeq" id="WP_185721742.1">
    <property type="nucleotide sequence ID" value="NZ_BAAAWI010000001.1"/>
</dbReference>
<evidence type="ECO:0000313" key="2">
    <source>
        <dbReference type="EMBL" id="QNG54943.1"/>
    </source>
</evidence>
<keyword evidence="3" id="KW-1185">Reference proteome</keyword>
<dbReference type="EMBL" id="CP060131">
    <property type="protein sequence ID" value="QNG54943.1"/>
    <property type="molecule type" value="Genomic_DNA"/>
</dbReference>
<protein>
    <submittedName>
        <fullName evidence="2">Uncharacterized protein</fullName>
    </submittedName>
</protein>
<evidence type="ECO:0000256" key="1">
    <source>
        <dbReference type="SAM" id="MobiDB-lite"/>
    </source>
</evidence>
<reference evidence="2 3" key="1">
    <citation type="submission" date="2020-08" db="EMBL/GenBank/DDBJ databases">
        <authorList>
            <person name="Mo P."/>
        </authorList>
    </citation>
    <scope>NUCLEOTIDE SEQUENCE [LARGE SCALE GENOMIC DNA]</scope>
    <source>
        <strain evidence="2 3">CGMCC 4.1532</strain>
    </source>
</reference>
<feature type="compositionally biased region" description="Gly residues" evidence="1">
    <location>
        <begin position="27"/>
        <end position="38"/>
    </location>
</feature>
<dbReference type="Proteomes" id="UP000515728">
    <property type="component" value="Chromosome"/>
</dbReference>
<dbReference type="KEGG" id="ppel:H6H00_14340"/>
<name>A0A7G7MQ82_9PSEU</name>
<gene>
    <name evidence="2" type="ORF">H6H00_14340</name>
</gene>
<feature type="region of interest" description="Disordered" evidence="1">
    <location>
        <begin position="1"/>
        <end position="54"/>
    </location>
</feature>
<proteinExistence type="predicted"/>
<accession>A0A7G7MQ82</accession>